<protein>
    <submittedName>
        <fullName evidence="3">DUF6153 family protein</fullName>
    </submittedName>
</protein>
<keyword evidence="4" id="KW-1185">Reference proteome</keyword>
<evidence type="ECO:0000256" key="2">
    <source>
        <dbReference type="SAM" id="Phobius"/>
    </source>
</evidence>
<keyword evidence="2" id="KW-1133">Transmembrane helix</keyword>
<organism evidence="3 4">
    <name type="scientific">Nocardia thailandica</name>
    <dbReference type="NCBI Taxonomy" id="257275"/>
    <lineage>
        <taxon>Bacteria</taxon>
        <taxon>Bacillati</taxon>
        <taxon>Actinomycetota</taxon>
        <taxon>Actinomycetes</taxon>
        <taxon>Mycobacteriales</taxon>
        <taxon>Nocardiaceae</taxon>
        <taxon>Nocardia</taxon>
    </lineage>
</organism>
<dbReference type="RefSeq" id="WP_387701896.1">
    <property type="nucleotide sequence ID" value="NZ_JBIAMX010000014.1"/>
</dbReference>
<evidence type="ECO:0000256" key="1">
    <source>
        <dbReference type="SAM" id="MobiDB-lite"/>
    </source>
</evidence>
<reference evidence="3 4" key="1">
    <citation type="submission" date="2024-10" db="EMBL/GenBank/DDBJ databases">
        <title>The Natural Products Discovery Center: Release of the First 8490 Sequenced Strains for Exploring Actinobacteria Biosynthetic Diversity.</title>
        <authorList>
            <person name="Kalkreuter E."/>
            <person name="Kautsar S.A."/>
            <person name="Yang D."/>
            <person name="Bader C.D."/>
            <person name="Teijaro C.N."/>
            <person name="Fluegel L."/>
            <person name="Davis C.M."/>
            <person name="Simpson J.R."/>
            <person name="Lauterbach L."/>
            <person name="Steele A.D."/>
            <person name="Gui C."/>
            <person name="Meng S."/>
            <person name="Li G."/>
            <person name="Viehrig K."/>
            <person name="Ye F."/>
            <person name="Su P."/>
            <person name="Kiefer A.F."/>
            <person name="Nichols A."/>
            <person name="Cepeda A.J."/>
            <person name="Yan W."/>
            <person name="Fan B."/>
            <person name="Jiang Y."/>
            <person name="Adhikari A."/>
            <person name="Zheng C.-J."/>
            <person name="Schuster L."/>
            <person name="Cowan T.M."/>
            <person name="Smanski M.J."/>
            <person name="Chevrette M.G."/>
            <person name="De Carvalho L.P.S."/>
            <person name="Shen B."/>
        </authorList>
    </citation>
    <scope>NUCLEOTIDE SEQUENCE [LARGE SCALE GENOMIC DNA]</scope>
    <source>
        <strain evidence="3 4">NPDC004045</strain>
    </source>
</reference>
<evidence type="ECO:0000313" key="4">
    <source>
        <dbReference type="Proteomes" id="UP001601444"/>
    </source>
</evidence>
<name>A0ABW6PSQ0_9NOCA</name>
<proteinExistence type="predicted"/>
<gene>
    <name evidence="3" type="ORF">ACFYTF_21725</name>
</gene>
<keyword evidence="2" id="KW-0812">Transmembrane</keyword>
<evidence type="ECO:0000313" key="3">
    <source>
        <dbReference type="EMBL" id="MFF0545455.1"/>
    </source>
</evidence>
<comment type="caution">
    <text evidence="3">The sequence shown here is derived from an EMBL/GenBank/DDBJ whole genome shotgun (WGS) entry which is preliminary data.</text>
</comment>
<dbReference type="Proteomes" id="UP001601444">
    <property type="component" value="Unassembled WGS sequence"/>
</dbReference>
<feature type="region of interest" description="Disordered" evidence="1">
    <location>
        <begin position="44"/>
        <end position="67"/>
    </location>
</feature>
<dbReference type="Pfam" id="PF19650">
    <property type="entry name" value="DUF6153"/>
    <property type="match status" value="1"/>
</dbReference>
<keyword evidence="2" id="KW-0472">Membrane</keyword>
<dbReference type="InterPro" id="IPR046151">
    <property type="entry name" value="DUF6153"/>
</dbReference>
<feature type="transmembrane region" description="Helical" evidence="2">
    <location>
        <begin position="86"/>
        <end position="108"/>
    </location>
</feature>
<accession>A0ABW6PSQ0</accession>
<feature type="compositionally biased region" description="Low complexity" evidence="1">
    <location>
        <begin position="46"/>
        <end position="67"/>
    </location>
</feature>
<sequence>MADRRELPRAPGVSRALGLLALLAGIVAMHAAVFAGPSGHETTGHAIPAQAAGSAPGPAAAPALAPAGSPDHEDFGCTMAGCGAHAGLHGCVFVLVAAAFAIALVLLYRVPGTGPGPGGALRGFRRAPRERAPPWTVLSLAQLSILRI</sequence>
<dbReference type="EMBL" id="JBIAMX010000014">
    <property type="protein sequence ID" value="MFF0545455.1"/>
    <property type="molecule type" value="Genomic_DNA"/>
</dbReference>